<sequence>MSAHSHHHDHDHGPHDHGHDHHGHSHDIGPATDPAYRRALWWVMAINAVMFFVEIGAGLQSQSKALLADSLDFAGDAANIALSLFVLTAAVRVRAKASLLKAASMFGFALWIMGTTLWQVYTGDVPRAEVMGLISLLAVAANVGSALLLWKYREGDSNVMSVWLCTRNDAIGNLMVLGAAVGVYFTQNTLPDAIVALIMVAMGLQAAVRITERAWAELKG</sequence>
<feature type="transmembrane region" description="Helical" evidence="6">
    <location>
        <begin position="170"/>
        <end position="187"/>
    </location>
</feature>
<feature type="transmembrane region" description="Helical" evidence="6">
    <location>
        <begin position="102"/>
        <end position="121"/>
    </location>
</feature>
<dbReference type="Pfam" id="PF01545">
    <property type="entry name" value="Cation_efflux"/>
    <property type="match status" value="1"/>
</dbReference>
<evidence type="ECO:0000256" key="5">
    <source>
        <dbReference type="SAM" id="MobiDB-lite"/>
    </source>
</evidence>
<dbReference type="AlphaFoldDB" id="A0A3G9G7E3"/>
<keyword evidence="3 6" id="KW-1133">Transmembrane helix</keyword>
<dbReference type="RefSeq" id="WP_126423390.1">
    <property type="nucleotide sequence ID" value="NZ_AP018828.1"/>
</dbReference>
<evidence type="ECO:0000256" key="3">
    <source>
        <dbReference type="ARBA" id="ARBA00022989"/>
    </source>
</evidence>
<dbReference type="OrthoDB" id="9799649at2"/>
<feature type="compositionally biased region" description="Basic and acidic residues" evidence="5">
    <location>
        <begin position="8"/>
        <end position="19"/>
    </location>
</feature>
<evidence type="ECO:0000256" key="1">
    <source>
        <dbReference type="ARBA" id="ARBA00004141"/>
    </source>
</evidence>
<keyword evidence="4 6" id="KW-0472">Membrane</keyword>
<evidence type="ECO:0000256" key="2">
    <source>
        <dbReference type="ARBA" id="ARBA00022692"/>
    </source>
</evidence>
<dbReference type="EMBL" id="AP018828">
    <property type="protein sequence ID" value="BBF81801.1"/>
    <property type="molecule type" value="Genomic_DNA"/>
</dbReference>
<feature type="region of interest" description="Disordered" evidence="5">
    <location>
        <begin position="1"/>
        <end position="28"/>
    </location>
</feature>
<comment type="subcellular location">
    <subcellularLocation>
        <location evidence="1">Membrane</location>
        <topology evidence="1">Multi-pass membrane protein</topology>
    </subcellularLocation>
</comment>
<evidence type="ECO:0000256" key="6">
    <source>
        <dbReference type="SAM" id="Phobius"/>
    </source>
</evidence>
<evidence type="ECO:0000313" key="9">
    <source>
        <dbReference type="Proteomes" id="UP000278756"/>
    </source>
</evidence>
<feature type="transmembrane region" description="Helical" evidence="6">
    <location>
        <begin position="39"/>
        <end position="57"/>
    </location>
</feature>
<reference evidence="9" key="1">
    <citation type="journal article" date="2017" name="Biotechnol. Biofuels">
        <title>Evaluation of environmental bacterial communities as a factor affecting the growth of duckweed Lemna minor.</title>
        <authorList>
            <person name="Ishizawa H."/>
            <person name="Kuroda M."/>
            <person name="Morikawa M."/>
            <person name="Ike M."/>
        </authorList>
    </citation>
    <scope>NUCLEOTIDE SEQUENCE [LARGE SCALE GENOMIC DNA]</scope>
    <source>
        <strain evidence="9">M6</strain>
    </source>
</reference>
<gene>
    <name evidence="8" type="ORF">EM6_2409</name>
</gene>
<name>A0A3G9G7E3_9CAUL</name>
<reference evidence="9" key="2">
    <citation type="journal article" date="2017" name="Plant Physiol. Biochem.">
        <title>Differential oxidative and antioxidative response of duckweed Lemna minor toward plant growth promoting/inhibiting bacteria.</title>
        <authorList>
            <person name="Ishizawa H."/>
            <person name="Kuroda M."/>
            <person name="Morikawa M."/>
            <person name="Ike M."/>
        </authorList>
    </citation>
    <scope>NUCLEOTIDE SEQUENCE [LARGE SCALE GENOMIC DNA]</scope>
    <source>
        <strain evidence="9">M6</strain>
    </source>
</reference>
<feature type="transmembrane region" description="Helical" evidence="6">
    <location>
        <begin position="193"/>
        <end position="211"/>
    </location>
</feature>
<organism evidence="8 9">
    <name type="scientific">Asticcacaulis excentricus</name>
    <dbReference type="NCBI Taxonomy" id="78587"/>
    <lineage>
        <taxon>Bacteria</taxon>
        <taxon>Pseudomonadati</taxon>
        <taxon>Pseudomonadota</taxon>
        <taxon>Alphaproteobacteria</taxon>
        <taxon>Caulobacterales</taxon>
        <taxon>Caulobacteraceae</taxon>
        <taxon>Asticcacaulis</taxon>
    </lineage>
</organism>
<dbReference type="GO" id="GO:0016020">
    <property type="term" value="C:membrane"/>
    <property type="evidence" value="ECO:0007669"/>
    <property type="project" value="UniProtKB-SubCell"/>
</dbReference>
<dbReference type="Gene3D" id="1.20.1510.10">
    <property type="entry name" value="Cation efflux protein transmembrane domain"/>
    <property type="match status" value="1"/>
</dbReference>
<dbReference type="InterPro" id="IPR027469">
    <property type="entry name" value="Cation_efflux_TMD_sf"/>
</dbReference>
<evidence type="ECO:0000313" key="8">
    <source>
        <dbReference type="EMBL" id="BBF81801.1"/>
    </source>
</evidence>
<feature type="transmembrane region" description="Helical" evidence="6">
    <location>
        <begin position="77"/>
        <end position="95"/>
    </location>
</feature>
<accession>A0A3G9G7E3</accession>
<protein>
    <submittedName>
        <fullName evidence="8">Cobalt-zinc-cadmium resistance protein CzcD</fullName>
    </submittedName>
</protein>
<dbReference type="InterPro" id="IPR058533">
    <property type="entry name" value="Cation_efflux_TM"/>
</dbReference>
<evidence type="ECO:0000256" key="4">
    <source>
        <dbReference type="ARBA" id="ARBA00023136"/>
    </source>
</evidence>
<feature type="transmembrane region" description="Helical" evidence="6">
    <location>
        <begin position="133"/>
        <end position="150"/>
    </location>
</feature>
<dbReference type="GO" id="GO:0008324">
    <property type="term" value="F:monoatomic cation transmembrane transporter activity"/>
    <property type="evidence" value="ECO:0007669"/>
    <property type="project" value="InterPro"/>
</dbReference>
<keyword evidence="2 6" id="KW-0812">Transmembrane</keyword>
<feature type="domain" description="Cation efflux protein transmembrane" evidence="7">
    <location>
        <begin position="43"/>
        <end position="211"/>
    </location>
</feature>
<proteinExistence type="predicted"/>
<evidence type="ECO:0000259" key="7">
    <source>
        <dbReference type="Pfam" id="PF01545"/>
    </source>
</evidence>
<dbReference type="SUPFAM" id="SSF161111">
    <property type="entry name" value="Cation efflux protein transmembrane domain-like"/>
    <property type="match status" value="1"/>
</dbReference>
<dbReference type="Proteomes" id="UP000278756">
    <property type="component" value="Chromosome 2"/>
</dbReference>